<evidence type="ECO:0000313" key="2">
    <source>
        <dbReference type="EMBL" id="MFC5423580.1"/>
    </source>
</evidence>
<dbReference type="PANTHER" id="PTHR48085">
    <property type="entry name" value="CADMIUM/ZINC-TRANSPORTING ATPASE HMA2-RELATED"/>
    <property type="match status" value="1"/>
</dbReference>
<organism evidence="2 3">
    <name type="scientific">Bosea eneae</name>
    <dbReference type="NCBI Taxonomy" id="151454"/>
    <lineage>
        <taxon>Bacteria</taxon>
        <taxon>Pseudomonadati</taxon>
        <taxon>Pseudomonadota</taxon>
        <taxon>Alphaproteobacteria</taxon>
        <taxon>Hyphomicrobiales</taxon>
        <taxon>Boseaceae</taxon>
        <taxon>Bosea</taxon>
    </lineage>
</organism>
<dbReference type="EMBL" id="JBHSLW010000080">
    <property type="protein sequence ID" value="MFC5423580.1"/>
    <property type="molecule type" value="Genomic_DNA"/>
</dbReference>
<keyword evidence="2" id="KW-0378">Hydrolase</keyword>
<dbReference type="Gene3D" id="2.40.50.140">
    <property type="entry name" value="Nucleic acid-binding proteins"/>
    <property type="match status" value="1"/>
</dbReference>
<name>A0ABW0J203_9HYPH</name>
<dbReference type="GO" id="GO:0016787">
    <property type="term" value="F:hydrolase activity"/>
    <property type="evidence" value="ECO:0007669"/>
    <property type="project" value="UniProtKB-KW"/>
</dbReference>
<dbReference type="SUPFAM" id="SSF50249">
    <property type="entry name" value="Nucleic acid-binding proteins"/>
    <property type="match status" value="1"/>
</dbReference>
<keyword evidence="3" id="KW-1185">Reference proteome</keyword>
<dbReference type="InterPro" id="IPR023299">
    <property type="entry name" value="ATPase_P-typ_cyto_dom_N"/>
</dbReference>
<dbReference type="PANTHER" id="PTHR48085:SF5">
    <property type="entry name" value="CADMIUM_ZINC-TRANSPORTING ATPASE HMA4-RELATED"/>
    <property type="match status" value="1"/>
</dbReference>
<dbReference type="Gene3D" id="3.40.1110.10">
    <property type="entry name" value="Calcium-transporting ATPase, cytoplasmic domain N"/>
    <property type="match status" value="1"/>
</dbReference>
<dbReference type="InterPro" id="IPR051014">
    <property type="entry name" value="Cation_Transport_ATPase_IB"/>
</dbReference>
<sequence length="104" mass="10847">MATGTVKWFNATKGFGFIGAAAKRGLLIKGGKYVEAIKSADVVLVDKAGTLTTGKPKVTDVVSLDGAAEATLLRLAATAERHSEHPLAEAVRVYARAAPAPRRT</sequence>
<dbReference type="Pfam" id="PF00702">
    <property type="entry name" value="Hydrolase"/>
    <property type="match status" value="1"/>
</dbReference>
<evidence type="ECO:0000256" key="1">
    <source>
        <dbReference type="ARBA" id="ARBA00006024"/>
    </source>
</evidence>
<dbReference type="InterPro" id="IPR012340">
    <property type="entry name" value="NA-bd_OB-fold"/>
</dbReference>
<accession>A0ABW0J203</accession>
<dbReference type="RefSeq" id="WP_157732857.1">
    <property type="nucleotide sequence ID" value="NZ_JBHSLW010000080.1"/>
</dbReference>
<dbReference type="SUPFAM" id="SSF81660">
    <property type="entry name" value="Metal cation-transporting ATPase, ATP-binding domain N"/>
    <property type="match status" value="1"/>
</dbReference>
<comment type="similarity">
    <text evidence="1">Belongs to the cation transport ATPase (P-type) (TC 3.A.3) family. Type IB subfamily.</text>
</comment>
<protein>
    <submittedName>
        <fullName evidence="2">HAD family hydrolase</fullName>
    </submittedName>
</protein>
<dbReference type="Proteomes" id="UP001596053">
    <property type="component" value="Unassembled WGS sequence"/>
</dbReference>
<comment type="caution">
    <text evidence="2">The sequence shown here is derived from an EMBL/GenBank/DDBJ whole genome shotgun (WGS) entry which is preliminary data.</text>
</comment>
<proteinExistence type="inferred from homology"/>
<reference evidence="3" key="1">
    <citation type="journal article" date="2019" name="Int. J. Syst. Evol. Microbiol.">
        <title>The Global Catalogue of Microorganisms (GCM) 10K type strain sequencing project: providing services to taxonomists for standard genome sequencing and annotation.</title>
        <authorList>
            <consortium name="The Broad Institute Genomics Platform"/>
            <consortium name="The Broad Institute Genome Sequencing Center for Infectious Disease"/>
            <person name="Wu L."/>
            <person name="Ma J."/>
        </authorList>
    </citation>
    <scope>NUCLEOTIDE SEQUENCE [LARGE SCALE GENOMIC DNA]</scope>
    <source>
        <strain evidence="3">NCAIM B.01391</strain>
    </source>
</reference>
<gene>
    <name evidence="2" type="ORF">ACFPOB_28980</name>
</gene>
<evidence type="ECO:0000313" key="3">
    <source>
        <dbReference type="Proteomes" id="UP001596053"/>
    </source>
</evidence>